<dbReference type="RefSeq" id="WP_095542577.1">
    <property type="nucleotide sequence ID" value="NZ_NSJC01000009.1"/>
</dbReference>
<dbReference type="AlphaFoldDB" id="A0A2A2T5M1"/>
<evidence type="ECO:0000313" key="1">
    <source>
        <dbReference type="EMBL" id="PAX16461.1"/>
    </source>
</evidence>
<name>A0A2A2T5M1_9BURK</name>
<comment type="caution">
    <text evidence="1">The sequence shown here is derived from an EMBL/GenBank/DDBJ whole genome shotgun (WGS) entry which is preliminary data.</text>
</comment>
<dbReference type="EMBL" id="NTBI01000007">
    <property type="protein sequence ID" value="PAX16461.1"/>
    <property type="molecule type" value="Genomic_DNA"/>
</dbReference>
<sequence>MPIFQITPLGDNYDRLKQEVESRFESKDRHTLQAKAGWLVRYGGTTIEVSNLLNITGQEQGEKSPVGPTLVTSFASYYGRGPSDMWEWLKTRMEGTA</sequence>
<dbReference type="GeneID" id="93874777"/>
<organism evidence="1 2">
    <name type="scientific">Vandammella animalimorsus</name>
    <dbReference type="NCBI Taxonomy" id="2029117"/>
    <lineage>
        <taxon>Bacteria</taxon>
        <taxon>Pseudomonadati</taxon>
        <taxon>Pseudomonadota</taxon>
        <taxon>Betaproteobacteria</taxon>
        <taxon>Burkholderiales</taxon>
        <taxon>Comamonadaceae</taxon>
        <taxon>Vandammella</taxon>
    </lineage>
</organism>
<accession>A0A2A2T5M1</accession>
<reference evidence="1 2" key="1">
    <citation type="submission" date="2017-08" db="EMBL/GenBank/DDBJ databases">
        <title>WGS of Clinical strains of the CDC Group NO-1 linked to zoonotic infections in humans.</title>
        <authorList>
            <person name="Bernier A.-M."/>
            <person name="Bernard K."/>
        </authorList>
    </citation>
    <scope>NUCLEOTIDE SEQUENCE [LARGE SCALE GENOMIC DNA]</scope>
    <source>
        <strain evidence="1 2">NML91-0035</strain>
    </source>
</reference>
<dbReference type="Proteomes" id="UP000217780">
    <property type="component" value="Unassembled WGS sequence"/>
</dbReference>
<evidence type="ECO:0000313" key="2">
    <source>
        <dbReference type="Proteomes" id="UP000217780"/>
    </source>
</evidence>
<proteinExistence type="predicted"/>
<protein>
    <submittedName>
        <fullName evidence="1">Uncharacterized protein</fullName>
    </submittedName>
</protein>
<gene>
    <name evidence="1" type="ORF">CLI92_09000</name>
</gene>